<dbReference type="AlphaFoldDB" id="A0AAN9S4S9"/>
<organism evidence="1 2">
    <name type="scientific">Psophocarpus tetragonolobus</name>
    <name type="common">Winged bean</name>
    <name type="synonym">Dolichos tetragonolobus</name>
    <dbReference type="NCBI Taxonomy" id="3891"/>
    <lineage>
        <taxon>Eukaryota</taxon>
        <taxon>Viridiplantae</taxon>
        <taxon>Streptophyta</taxon>
        <taxon>Embryophyta</taxon>
        <taxon>Tracheophyta</taxon>
        <taxon>Spermatophyta</taxon>
        <taxon>Magnoliopsida</taxon>
        <taxon>eudicotyledons</taxon>
        <taxon>Gunneridae</taxon>
        <taxon>Pentapetalae</taxon>
        <taxon>rosids</taxon>
        <taxon>fabids</taxon>
        <taxon>Fabales</taxon>
        <taxon>Fabaceae</taxon>
        <taxon>Papilionoideae</taxon>
        <taxon>50 kb inversion clade</taxon>
        <taxon>NPAAA clade</taxon>
        <taxon>indigoferoid/millettioid clade</taxon>
        <taxon>Phaseoleae</taxon>
        <taxon>Psophocarpus</taxon>
    </lineage>
</organism>
<gene>
    <name evidence="1" type="ORF">VNO78_23787</name>
</gene>
<sequence>MVMEKKLIGAVYVVFEPHMSHSQDEPALDTTVKWQRGELKIRKESIAPMFCINPTQSYAVHPYDVIEVLIVTGCDS</sequence>
<protein>
    <submittedName>
        <fullName evidence="1">Uncharacterized protein</fullName>
    </submittedName>
</protein>
<dbReference type="EMBL" id="JAYMYS010000006">
    <property type="protein sequence ID" value="KAK7388957.1"/>
    <property type="molecule type" value="Genomic_DNA"/>
</dbReference>
<proteinExistence type="predicted"/>
<evidence type="ECO:0000313" key="1">
    <source>
        <dbReference type="EMBL" id="KAK7388957.1"/>
    </source>
</evidence>
<name>A0AAN9S4S9_PSOTE</name>
<evidence type="ECO:0000313" key="2">
    <source>
        <dbReference type="Proteomes" id="UP001386955"/>
    </source>
</evidence>
<dbReference type="Proteomes" id="UP001386955">
    <property type="component" value="Unassembled WGS sequence"/>
</dbReference>
<keyword evidence="2" id="KW-1185">Reference proteome</keyword>
<accession>A0AAN9S4S9</accession>
<comment type="caution">
    <text evidence="1">The sequence shown here is derived from an EMBL/GenBank/DDBJ whole genome shotgun (WGS) entry which is preliminary data.</text>
</comment>
<reference evidence="1 2" key="1">
    <citation type="submission" date="2024-01" db="EMBL/GenBank/DDBJ databases">
        <title>The genomes of 5 underutilized Papilionoideae crops provide insights into root nodulation and disease resistanc.</title>
        <authorList>
            <person name="Jiang F."/>
        </authorList>
    </citation>
    <scope>NUCLEOTIDE SEQUENCE [LARGE SCALE GENOMIC DNA]</scope>
    <source>
        <strain evidence="1">DUOXIRENSHENG_FW03</strain>
        <tissue evidence="1">Leaves</tissue>
    </source>
</reference>